<protein>
    <recommendedName>
        <fullName evidence="7">Peptide methionine sulfoxide reductase</fullName>
        <ecNumber evidence="2">1.8.4.11</ecNumber>
    </recommendedName>
    <alternativeName>
        <fullName evidence="6">Peptide-methionine (S)-S-oxide reductase</fullName>
    </alternativeName>
    <alternativeName>
        <fullName evidence="5">Protein-methionine-S-oxide reductase</fullName>
    </alternativeName>
</protein>
<dbReference type="GO" id="GO:0008113">
    <property type="term" value="F:peptide-methionine (S)-S-oxide reductase activity"/>
    <property type="evidence" value="ECO:0007669"/>
    <property type="project" value="UniProtKB-EC"/>
</dbReference>
<feature type="domain" description="Peptide methionine sulphoxide reductase MsrA" evidence="9">
    <location>
        <begin position="57"/>
        <end position="201"/>
    </location>
</feature>
<dbReference type="HAMAP" id="MF_01401">
    <property type="entry name" value="MsrA"/>
    <property type="match status" value="1"/>
</dbReference>
<reference evidence="10" key="2">
    <citation type="journal article" date="2024" name="Plant">
        <title>Genomic evolution and insights into agronomic trait innovations of Sesamum species.</title>
        <authorList>
            <person name="Miao H."/>
            <person name="Wang L."/>
            <person name="Qu L."/>
            <person name="Liu H."/>
            <person name="Sun Y."/>
            <person name="Le M."/>
            <person name="Wang Q."/>
            <person name="Wei S."/>
            <person name="Zheng Y."/>
            <person name="Lin W."/>
            <person name="Duan Y."/>
            <person name="Cao H."/>
            <person name="Xiong S."/>
            <person name="Wang X."/>
            <person name="Wei L."/>
            <person name="Li C."/>
            <person name="Ma Q."/>
            <person name="Ju M."/>
            <person name="Zhao R."/>
            <person name="Li G."/>
            <person name="Mu C."/>
            <person name="Tian Q."/>
            <person name="Mei H."/>
            <person name="Zhang T."/>
            <person name="Gao T."/>
            <person name="Zhang H."/>
        </authorList>
    </citation>
    <scope>NUCLEOTIDE SEQUENCE</scope>
    <source>
        <strain evidence="10">KEN8</strain>
    </source>
</reference>
<dbReference type="AlphaFoldDB" id="A0AAW2IVD4"/>
<dbReference type="InterPro" id="IPR002569">
    <property type="entry name" value="Met_Sox_Rdtase_MsrA_dom"/>
</dbReference>
<comment type="function">
    <text evidence="4">Has an important function as a repair enzyme for proteins that have been inactivated by oxidation. Catalyzes the reversible oxidation-reduction of methionine sulfoxide in proteins to methionine.</text>
</comment>
<evidence type="ECO:0000256" key="2">
    <source>
        <dbReference type="ARBA" id="ARBA00012502"/>
    </source>
</evidence>
<dbReference type="InterPro" id="IPR036509">
    <property type="entry name" value="Met_Sox_Rdtase_MsrA_sf"/>
</dbReference>
<evidence type="ECO:0000256" key="4">
    <source>
        <dbReference type="ARBA" id="ARBA00024679"/>
    </source>
</evidence>
<dbReference type="InterPro" id="IPR050162">
    <property type="entry name" value="MsrA_MetSO_reductase"/>
</dbReference>
<gene>
    <name evidence="10" type="ORF">Scaly_2809200</name>
</gene>
<dbReference type="EMBL" id="JACGWM010001914">
    <property type="protein sequence ID" value="KAL0285808.1"/>
    <property type="molecule type" value="Genomic_DNA"/>
</dbReference>
<comment type="similarity">
    <text evidence="1">Belongs to the MsrA Met sulfoxide reductase family.</text>
</comment>
<reference evidence="10" key="1">
    <citation type="submission" date="2020-06" db="EMBL/GenBank/DDBJ databases">
        <authorList>
            <person name="Li T."/>
            <person name="Hu X."/>
            <person name="Zhang T."/>
            <person name="Song X."/>
            <person name="Zhang H."/>
            <person name="Dai N."/>
            <person name="Sheng W."/>
            <person name="Hou X."/>
            <person name="Wei L."/>
        </authorList>
    </citation>
    <scope>NUCLEOTIDE SEQUENCE</scope>
    <source>
        <strain evidence="10">KEN8</strain>
        <tissue evidence="10">Leaf</tissue>
    </source>
</reference>
<keyword evidence="3" id="KW-0560">Oxidoreductase</keyword>
<dbReference type="Pfam" id="PF01625">
    <property type="entry name" value="PMSR"/>
    <property type="match status" value="1"/>
</dbReference>
<comment type="caution">
    <text evidence="10">The sequence shown here is derived from an EMBL/GenBank/DDBJ whole genome shotgun (WGS) entry which is preliminary data.</text>
</comment>
<evidence type="ECO:0000256" key="8">
    <source>
        <dbReference type="SAM" id="MobiDB-lite"/>
    </source>
</evidence>
<evidence type="ECO:0000256" key="5">
    <source>
        <dbReference type="ARBA" id="ARBA00030273"/>
    </source>
</evidence>
<name>A0AAW2IVD4_9LAMI</name>
<proteinExistence type="inferred from homology"/>
<dbReference type="GO" id="GO:0005737">
    <property type="term" value="C:cytoplasm"/>
    <property type="evidence" value="ECO:0007669"/>
    <property type="project" value="TreeGrafter"/>
</dbReference>
<evidence type="ECO:0000313" key="10">
    <source>
        <dbReference type="EMBL" id="KAL0285808.1"/>
    </source>
</evidence>
<evidence type="ECO:0000256" key="1">
    <source>
        <dbReference type="ARBA" id="ARBA00005591"/>
    </source>
</evidence>
<evidence type="ECO:0000256" key="3">
    <source>
        <dbReference type="ARBA" id="ARBA00023002"/>
    </source>
</evidence>
<evidence type="ECO:0000256" key="6">
    <source>
        <dbReference type="ARBA" id="ARBA00030643"/>
    </source>
</evidence>
<feature type="region of interest" description="Disordered" evidence="8">
    <location>
        <begin position="1"/>
        <end position="50"/>
    </location>
</feature>
<evidence type="ECO:0000259" key="9">
    <source>
        <dbReference type="Pfam" id="PF01625"/>
    </source>
</evidence>
<sequence length="222" mass="25001">MHSLRLSPPYSEYKSLTRIPKPEPAAMASSEGETKNPINPALEPDSDAPVEPGLELAQFAAGCFWGVELRFQRVEGVVKTEVGYSQGHVDNPNYKLICTGSTNHAEVVRVQFDPKVCPYTTLLDVFWARHDPTTPNRQGNDVGTQYRSGIYYYNEKQAELARESLEVKQKEIKDKKIVTEILPAKTFYRAEEYHQQYLEKGGRNGLKQSAAKGCNDPIRCYG</sequence>
<dbReference type="NCBIfam" id="TIGR00401">
    <property type="entry name" value="msrA"/>
    <property type="match status" value="1"/>
</dbReference>
<evidence type="ECO:0000256" key="7">
    <source>
        <dbReference type="ARBA" id="ARBA00068705"/>
    </source>
</evidence>
<dbReference type="SUPFAM" id="SSF55068">
    <property type="entry name" value="Peptide methionine sulfoxide reductase"/>
    <property type="match status" value="1"/>
</dbReference>
<dbReference type="EC" id="1.8.4.11" evidence="2"/>
<dbReference type="PANTHER" id="PTHR42799:SF18">
    <property type="entry name" value="PEPTIDE-METHIONINE (S)-S-OXIDE REDUCTASE"/>
    <property type="match status" value="1"/>
</dbReference>
<dbReference type="Gene3D" id="3.30.1060.10">
    <property type="entry name" value="Peptide methionine sulphoxide reductase MsrA"/>
    <property type="match status" value="1"/>
</dbReference>
<dbReference type="FunFam" id="3.30.1060.10:FF:000002">
    <property type="entry name" value="Peptide methionine sulfoxide reductase"/>
    <property type="match status" value="1"/>
</dbReference>
<accession>A0AAW2IVD4</accession>
<dbReference type="GO" id="GO:0034599">
    <property type="term" value="P:cellular response to oxidative stress"/>
    <property type="evidence" value="ECO:0007669"/>
    <property type="project" value="TreeGrafter"/>
</dbReference>
<dbReference type="PANTHER" id="PTHR42799">
    <property type="entry name" value="MITOCHONDRIAL PEPTIDE METHIONINE SULFOXIDE REDUCTASE"/>
    <property type="match status" value="1"/>
</dbReference>
<organism evidence="10">
    <name type="scientific">Sesamum calycinum</name>
    <dbReference type="NCBI Taxonomy" id="2727403"/>
    <lineage>
        <taxon>Eukaryota</taxon>
        <taxon>Viridiplantae</taxon>
        <taxon>Streptophyta</taxon>
        <taxon>Embryophyta</taxon>
        <taxon>Tracheophyta</taxon>
        <taxon>Spermatophyta</taxon>
        <taxon>Magnoliopsida</taxon>
        <taxon>eudicotyledons</taxon>
        <taxon>Gunneridae</taxon>
        <taxon>Pentapetalae</taxon>
        <taxon>asterids</taxon>
        <taxon>lamiids</taxon>
        <taxon>Lamiales</taxon>
        <taxon>Pedaliaceae</taxon>
        <taxon>Sesamum</taxon>
    </lineage>
</organism>